<feature type="compositionally biased region" description="Acidic residues" evidence="1">
    <location>
        <begin position="271"/>
        <end position="289"/>
    </location>
</feature>
<evidence type="ECO:0000256" key="1">
    <source>
        <dbReference type="SAM" id="MobiDB-lite"/>
    </source>
</evidence>
<accession>A0A6C0BBH8</accession>
<dbReference type="AlphaFoldDB" id="A0A6C0BBH8"/>
<sequence>MSLDHEENLFKTKHLPILRTAPIYLVSSHGEYRIDREPSFFTVPPDTYIFETVDAGEYCITNIDEPLWNILQGVNRKPFIEYFLGEKNNAVESFAEIFANLHFYKPGDKYYNRTLTFAKHQYPTREKKMGLSHLGFYKFPIGKGVVTNLGNVSAEVPLLKYNKTPIMAFLGMKTGSEWNSVDTEWVINNIKERPAIFVFSSCGYVNCKIPDKKQCIPLMEKIRSQQSKQDLYLRSIGINSRDGISAYNEPASRGISYFPPESNERGYSENSNEDGEIQELAEQEAEEEERAEKAKRAKKEASCFYRLGKLFCRRGGGRYKQTRKQKNKKQRKTRKHRIVMN</sequence>
<evidence type="ECO:0000313" key="2">
    <source>
        <dbReference type="EMBL" id="QHS89342.1"/>
    </source>
</evidence>
<protein>
    <submittedName>
        <fullName evidence="2">Uncharacterized protein</fullName>
    </submittedName>
</protein>
<feature type="region of interest" description="Disordered" evidence="1">
    <location>
        <begin position="255"/>
        <end position="299"/>
    </location>
</feature>
<name>A0A6C0BBH8_9ZZZZ</name>
<organism evidence="2">
    <name type="scientific">viral metagenome</name>
    <dbReference type="NCBI Taxonomy" id="1070528"/>
    <lineage>
        <taxon>unclassified sequences</taxon>
        <taxon>metagenomes</taxon>
        <taxon>organismal metagenomes</taxon>
    </lineage>
</organism>
<feature type="region of interest" description="Disordered" evidence="1">
    <location>
        <begin position="316"/>
        <end position="341"/>
    </location>
</feature>
<dbReference type="EMBL" id="MN739108">
    <property type="protein sequence ID" value="QHS89342.1"/>
    <property type="molecule type" value="Genomic_DNA"/>
</dbReference>
<reference evidence="2" key="1">
    <citation type="journal article" date="2020" name="Nature">
        <title>Giant virus diversity and host interactions through global metagenomics.</title>
        <authorList>
            <person name="Schulz F."/>
            <person name="Roux S."/>
            <person name="Paez-Espino D."/>
            <person name="Jungbluth S."/>
            <person name="Walsh D.A."/>
            <person name="Denef V.J."/>
            <person name="McMahon K.D."/>
            <person name="Konstantinidis K.T."/>
            <person name="Eloe-Fadrosh E.A."/>
            <person name="Kyrpides N.C."/>
            <person name="Woyke T."/>
        </authorList>
    </citation>
    <scope>NUCLEOTIDE SEQUENCE</scope>
    <source>
        <strain evidence="2">GVMAG-M-3300010158-60</strain>
    </source>
</reference>
<proteinExistence type="predicted"/>